<dbReference type="InterPro" id="IPR017441">
    <property type="entry name" value="Protein_kinase_ATP_BS"/>
</dbReference>
<dbReference type="PROSITE" id="PS50011">
    <property type="entry name" value="PROTEIN_KINASE_DOM"/>
    <property type="match status" value="1"/>
</dbReference>
<evidence type="ECO:0000259" key="23">
    <source>
        <dbReference type="PROSITE" id="PS50011"/>
    </source>
</evidence>
<sequence length="621" mass="69467">MKTHPKLHLPFFLPILVSIQSIYSIEFLFNGFNSSSISLYGNATIESQILTLTNSTTFSIGRALYPSKITTKNPDTSLVLPFSTSFIFSMAPYQNRLPGHGIVFLFIPFSGINGSSSAQNLGLFNLSNNGNPNNHVFGVEFDVFENEEFSDMNANHVGIDLNSLTSVTAQDAGYWPDGSSEDEKSFKKLKLNNGRNYQVWIDYEDSLINVTMAPVGTKRPIRPLLNVSLNLSQVFEDEMFVGFTAATGALIESHKILGWSFSNSNFSLSEGLVTTDLPSFELPKDSIFQSKGFIAGMTVGLFLVVVICSVLAMFLIKRSRKRARERAEMEDWELEYWPHRITYQEIENATKNFSDENVIGVGGNGKVYKGLLGGVEVAVKRISHDNNEGVREFLAEVSSLGRLKHRSLVGLRGWCKKDKGSLIVVYDYMENGSLEKRVFECDETTTRVVGTVGYLAPEVVKTGRASTQTDVYGFGILLLEVMCGRRPIEDGRTQLVQWVWELMRRGDLVNALDERLRARGGINDEEAERLLHLGLLCAYPDASSRPTMREVVKALQGKNEADESEGEDMDMYLLEKMKPKQMWSKYPQSFSSGSHPTFEEVRDGVSSFMSLSWSDIILDGR</sequence>
<comment type="similarity">
    <text evidence="3">In the N-terminal section; belongs to the leguminous lectin family.</text>
</comment>
<dbReference type="Pfam" id="PF07714">
    <property type="entry name" value="PK_Tyr_Ser-Thr"/>
    <property type="match status" value="1"/>
</dbReference>
<dbReference type="SUPFAM" id="SSF56112">
    <property type="entry name" value="Protein kinase-like (PK-like)"/>
    <property type="match status" value="1"/>
</dbReference>
<evidence type="ECO:0000256" key="7">
    <source>
        <dbReference type="ARBA" id="ARBA00022527"/>
    </source>
</evidence>
<evidence type="ECO:0000256" key="9">
    <source>
        <dbReference type="ARBA" id="ARBA00022692"/>
    </source>
</evidence>
<keyword evidence="15 22" id="KW-1133">Transmembrane helix</keyword>
<evidence type="ECO:0000313" key="25">
    <source>
        <dbReference type="Proteomes" id="UP001188597"/>
    </source>
</evidence>
<keyword evidence="13" id="KW-0418">Kinase</keyword>
<dbReference type="CDD" id="cd06899">
    <property type="entry name" value="lectin_legume_LecRK_Arcelin_ConA"/>
    <property type="match status" value="1"/>
</dbReference>
<dbReference type="GO" id="GO:0051707">
    <property type="term" value="P:response to other organism"/>
    <property type="evidence" value="ECO:0007669"/>
    <property type="project" value="UniProtKB-ARBA"/>
</dbReference>
<keyword evidence="8" id="KW-0808">Transferase</keyword>
<evidence type="ECO:0000256" key="2">
    <source>
        <dbReference type="ARBA" id="ARBA00004479"/>
    </source>
</evidence>
<keyword evidence="10" id="KW-0732">Signal</keyword>
<dbReference type="Pfam" id="PF00139">
    <property type="entry name" value="Lectin_legB"/>
    <property type="match status" value="1"/>
</dbReference>
<dbReference type="InterPro" id="IPR001220">
    <property type="entry name" value="Legume_lectin_dom"/>
</dbReference>
<dbReference type="PANTHER" id="PTHR27007">
    <property type="match status" value="1"/>
</dbReference>
<evidence type="ECO:0000256" key="17">
    <source>
        <dbReference type="ARBA" id="ARBA00023170"/>
    </source>
</evidence>
<dbReference type="Gene3D" id="2.60.120.200">
    <property type="match status" value="1"/>
</dbReference>
<dbReference type="InterPro" id="IPR011009">
    <property type="entry name" value="Kinase-like_dom_sf"/>
</dbReference>
<dbReference type="AlphaFoldDB" id="A0AA88VR79"/>
<keyword evidence="6" id="KW-1003">Cell membrane</keyword>
<evidence type="ECO:0000256" key="6">
    <source>
        <dbReference type="ARBA" id="ARBA00022475"/>
    </source>
</evidence>
<evidence type="ECO:0000313" key="24">
    <source>
        <dbReference type="EMBL" id="KAK3010250.1"/>
    </source>
</evidence>
<feature type="domain" description="Protein kinase" evidence="23">
    <location>
        <begin position="353"/>
        <end position="621"/>
    </location>
</feature>
<dbReference type="PROSITE" id="PS00107">
    <property type="entry name" value="PROTEIN_KINASE_ATP"/>
    <property type="match status" value="1"/>
</dbReference>
<evidence type="ECO:0000256" key="12">
    <source>
        <dbReference type="ARBA" id="ARBA00022741"/>
    </source>
</evidence>
<dbReference type="InterPro" id="IPR050528">
    <property type="entry name" value="L-type_Lectin-RKs"/>
</dbReference>
<organism evidence="24 25">
    <name type="scientific">Escallonia herrerae</name>
    <dbReference type="NCBI Taxonomy" id="1293975"/>
    <lineage>
        <taxon>Eukaryota</taxon>
        <taxon>Viridiplantae</taxon>
        <taxon>Streptophyta</taxon>
        <taxon>Embryophyta</taxon>
        <taxon>Tracheophyta</taxon>
        <taxon>Spermatophyta</taxon>
        <taxon>Magnoliopsida</taxon>
        <taxon>eudicotyledons</taxon>
        <taxon>Gunneridae</taxon>
        <taxon>Pentapetalae</taxon>
        <taxon>asterids</taxon>
        <taxon>campanulids</taxon>
        <taxon>Escalloniales</taxon>
        <taxon>Escalloniaceae</taxon>
        <taxon>Escallonia</taxon>
    </lineage>
</organism>
<evidence type="ECO:0000256" key="14">
    <source>
        <dbReference type="ARBA" id="ARBA00022840"/>
    </source>
</evidence>
<dbReference type="Proteomes" id="UP001188597">
    <property type="component" value="Unassembled WGS sequence"/>
</dbReference>
<dbReference type="EC" id="2.7.11.1" evidence="5"/>
<evidence type="ECO:0000256" key="4">
    <source>
        <dbReference type="ARBA" id="ARBA00010217"/>
    </source>
</evidence>
<evidence type="ECO:0000256" key="13">
    <source>
        <dbReference type="ARBA" id="ARBA00022777"/>
    </source>
</evidence>
<feature type="transmembrane region" description="Helical" evidence="22">
    <location>
        <begin position="293"/>
        <end position="316"/>
    </location>
</feature>
<dbReference type="Pfam" id="PF00069">
    <property type="entry name" value="Pkinase"/>
    <property type="match status" value="1"/>
</dbReference>
<dbReference type="GO" id="GO:0005524">
    <property type="term" value="F:ATP binding"/>
    <property type="evidence" value="ECO:0007669"/>
    <property type="project" value="UniProtKB-UniRule"/>
</dbReference>
<dbReference type="GO" id="GO:0030246">
    <property type="term" value="F:carbohydrate binding"/>
    <property type="evidence" value="ECO:0007669"/>
    <property type="project" value="UniProtKB-KW"/>
</dbReference>
<reference evidence="24" key="1">
    <citation type="submission" date="2022-12" db="EMBL/GenBank/DDBJ databases">
        <title>Draft genome assemblies for two species of Escallonia (Escalloniales).</title>
        <authorList>
            <person name="Chanderbali A."/>
            <person name="Dervinis C."/>
            <person name="Anghel I."/>
            <person name="Soltis D."/>
            <person name="Soltis P."/>
            <person name="Zapata F."/>
        </authorList>
    </citation>
    <scope>NUCLEOTIDE SEQUENCE</scope>
    <source>
        <strain evidence="24">UCBG64.0493</strain>
        <tissue evidence="24">Leaf</tissue>
    </source>
</reference>
<evidence type="ECO:0000256" key="5">
    <source>
        <dbReference type="ARBA" id="ARBA00012513"/>
    </source>
</evidence>
<comment type="catalytic activity">
    <reaction evidence="19">
        <text>L-threonyl-[protein] + ATP = O-phospho-L-threonyl-[protein] + ADP + H(+)</text>
        <dbReference type="Rhea" id="RHEA:46608"/>
        <dbReference type="Rhea" id="RHEA-COMP:11060"/>
        <dbReference type="Rhea" id="RHEA-COMP:11605"/>
        <dbReference type="ChEBI" id="CHEBI:15378"/>
        <dbReference type="ChEBI" id="CHEBI:30013"/>
        <dbReference type="ChEBI" id="CHEBI:30616"/>
        <dbReference type="ChEBI" id="CHEBI:61977"/>
        <dbReference type="ChEBI" id="CHEBI:456216"/>
        <dbReference type="EC" id="2.7.11.1"/>
    </reaction>
</comment>
<keyword evidence="7" id="KW-0723">Serine/threonine-protein kinase</keyword>
<evidence type="ECO:0000256" key="1">
    <source>
        <dbReference type="ARBA" id="ARBA00004236"/>
    </source>
</evidence>
<evidence type="ECO:0000256" key="19">
    <source>
        <dbReference type="ARBA" id="ARBA00047899"/>
    </source>
</evidence>
<evidence type="ECO:0000256" key="10">
    <source>
        <dbReference type="ARBA" id="ARBA00022729"/>
    </source>
</evidence>
<comment type="similarity">
    <text evidence="4">In the C-terminal section; belongs to the protein kinase superfamily. Ser/Thr protein kinase family.</text>
</comment>
<keyword evidence="11" id="KW-0430">Lectin</keyword>
<proteinExistence type="inferred from homology"/>
<dbReference type="FunFam" id="3.30.200.20:FF:000621">
    <property type="entry name" value="Putative L-type lectin-domain containing receptor kinase VII.2"/>
    <property type="match status" value="1"/>
</dbReference>
<comment type="catalytic activity">
    <reaction evidence="20">
        <text>L-seryl-[protein] + ATP = O-phospho-L-seryl-[protein] + ADP + H(+)</text>
        <dbReference type="Rhea" id="RHEA:17989"/>
        <dbReference type="Rhea" id="RHEA-COMP:9863"/>
        <dbReference type="Rhea" id="RHEA-COMP:11604"/>
        <dbReference type="ChEBI" id="CHEBI:15378"/>
        <dbReference type="ChEBI" id="CHEBI:29999"/>
        <dbReference type="ChEBI" id="CHEBI:30616"/>
        <dbReference type="ChEBI" id="CHEBI:83421"/>
        <dbReference type="ChEBI" id="CHEBI:456216"/>
        <dbReference type="EC" id="2.7.11.1"/>
    </reaction>
</comment>
<accession>A0AA88VR79</accession>
<dbReference type="GO" id="GO:0005886">
    <property type="term" value="C:plasma membrane"/>
    <property type="evidence" value="ECO:0007669"/>
    <property type="project" value="UniProtKB-SubCell"/>
</dbReference>
<keyword evidence="17" id="KW-0675">Receptor</keyword>
<dbReference type="InterPro" id="IPR013320">
    <property type="entry name" value="ConA-like_dom_sf"/>
</dbReference>
<evidence type="ECO:0000256" key="3">
    <source>
        <dbReference type="ARBA" id="ARBA00008536"/>
    </source>
</evidence>
<keyword evidence="25" id="KW-1185">Reference proteome</keyword>
<evidence type="ECO:0000256" key="21">
    <source>
        <dbReference type="PROSITE-ProRule" id="PRU10141"/>
    </source>
</evidence>
<comment type="subcellular location">
    <subcellularLocation>
        <location evidence="1">Cell membrane</location>
    </subcellularLocation>
    <subcellularLocation>
        <location evidence="2">Membrane</location>
        <topology evidence="2">Single-pass type I membrane protein</topology>
    </subcellularLocation>
</comment>
<dbReference type="Gene3D" id="1.10.510.10">
    <property type="entry name" value="Transferase(Phosphotransferase) domain 1"/>
    <property type="match status" value="1"/>
</dbReference>
<comment type="caution">
    <text evidence="24">The sequence shown here is derived from an EMBL/GenBank/DDBJ whole genome shotgun (WGS) entry which is preliminary data.</text>
</comment>
<dbReference type="GO" id="GO:0006952">
    <property type="term" value="P:defense response"/>
    <property type="evidence" value="ECO:0007669"/>
    <property type="project" value="UniProtKB-ARBA"/>
</dbReference>
<keyword evidence="16 22" id="KW-0472">Membrane</keyword>
<evidence type="ECO:0000256" key="22">
    <source>
        <dbReference type="SAM" id="Phobius"/>
    </source>
</evidence>
<evidence type="ECO:0000256" key="16">
    <source>
        <dbReference type="ARBA" id="ARBA00023136"/>
    </source>
</evidence>
<evidence type="ECO:0000256" key="20">
    <source>
        <dbReference type="ARBA" id="ARBA00048679"/>
    </source>
</evidence>
<keyword evidence="14 21" id="KW-0067">ATP-binding</keyword>
<feature type="binding site" evidence="21">
    <location>
        <position position="380"/>
    </location>
    <ligand>
        <name>ATP</name>
        <dbReference type="ChEBI" id="CHEBI:30616"/>
    </ligand>
</feature>
<evidence type="ECO:0000256" key="8">
    <source>
        <dbReference type="ARBA" id="ARBA00022679"/>
    </source>
</evidence>
<dbReference type="FunFam" id="2.60.120.200:FF:000086">
    <property type="entry name" value="L-type lectin-domain containing receptor kinase S.4"/>
    <property type="match status" value="1"/>
</dbReference>
<dbReference type="SUPFAM" id="SSF49899">
    <property type="entry name" value="Concanavalin A-like lectins/glucanases"/>
    <property type="match status" value="1"/>
</dbReference>
<keyword evidence="12 21" id="KW-0547">Nucleotide-binding</keyword>
<dbReference type="EMBL" id="JAVXUP010001564">
    <property type="protein sequence ID" value="KAK3010250.1"/>
    <property type="molecule type" value="Genomic_DNA"/>
</dbReference>
<dbReference type="Gene3D" id="3.30.200.20">
    <property type="entry name" value="Phosphorylase Kinase, domain 1"/>
    <property type="match status" value="1"/>
</dbReference>
<evidence type="ECO:0000256" key="11">
    <source>
        <dbReference type="ARBA" id="ARBA00022734"/>
    </source>
</evidence>
<protein>
    <recommendedName>
        <fullName evidence="5">non-specific serine/threonine protein kinase</fullName>
        <ecNumber evidence="5">2.7.11.1</ecNumber>
    </recommendedName>
</protein>
<keyword evidence="18" id="KW-0325">Glycoprotein</keyword>
<name>A0AA88VR79_9ASTE</name>
<evidence type="ECO:0000256" key="18">
    <source>
        <dbReference type="ARBA" id="ARBA00023180"/>
    </source>
</evidence>
<dbReference type="InterPro" id="IPR001245">
    <property type="entry name" value="Ser-Thr/Tyr_kinase_cat_dom"/>
</dbReference>
<dbReference type="InterPro" id="IPR000719">
    <property type="entry name" value="Prot_kinase_dom"/>
</dbReference>
<keyword evidence="9 22" id="KW-0812">Transmembrane</keyword>
<dbReference type="GO" id="GO:0004674">
    <property type="term" value="F:protein serine/threonine kinase activity"/>
    <property type="evidence" value="ECO:0007669"/>
    <property type="project" value="UniProtKB-KW"/>
</dbReference>
<evidence type="ECO:0000256" key="15">
    <source>
        <dbReference type="ARBA" id="ARBA00022989"/>
    </source>
</evidence>
<gene>
    <name evidence="24" type="ORF">RJ639_010822</name>
</gene>